<reference evidence="8" key="1">
    <citation type="submission" date="2011-05" db="EMBL/GenBank/DDBJ databases">
        <authorList>
            <person name="Richards S.R."/>
            <person name="Qu J."/>
            <person name="Jiang H."/>
            <person name="Jhangiani S.N."/>
            <person name="Agravi P."/>
            <person name="Goodspeed R."/>
            <person name="Gross S."/>
            <person name="Mandapat C."/>
            <person name="Jackson L."/>
            <person name="Mathew T."/>
            <person name="Pu L."/>
            <person name="Thornton R."/>
            <person name="Saada N."/>
            <person name="Wilczek-Boney K.B."/>
            <person name="Lee S."/>
            <person name="Kovar C."/>
            <person name="Wu Y."/>
            <person name="Scherer S.E."/>
            <person name="Worley K.C."/>
            <person name="Muzny D.M."/>
            <person name="Gibbs R."/>
        </authorList>
    </citation>
    <scope>NUCLEOTIDE SEQUENCE</scope>
    <source>
        <strain evidence="8">Brora</strain>
    </source>
</reference>
<evidence type="ECO:0000256" key="5">
    <source>
        <dbReference type="PROSITE-ProRule" id="PRU00546"/>
    </source>
</evidence>
<dbReference type="InterPro" id="IPR036410">
    <property type="entry name" value="HSP_DnaJ_Cys-rich_dom_sf"/>
</dbReference>
<evidence type="ECO:0000313" key="7">
    <source>
        <dbReference type="EnsemblMetazoa" id="SMAR003216-PA"/>
    </source>
</evidence>
<dbReference type="STRING" id="126957.T1IQA5"/>
<keyword evidence="4 5" id="KW-0862">Zinc</keyword>
<organism evidence="7 8">
    <name type="scientific">Strigamia maritima</name>
    <name type="common">European centipede</name>
    <name type="synonym">Geophilus maritimus</name>
    <dbReference type="NCBI Taxonomy" id="126957"/>
    <lineage>
        <taxon>Eukaryota</taxon>
        <taxon>Metazoa</taxon>
        <taxon>Ecdysozoa</taxon>
        <taxon>Arthropoda</taxon>
        <taxon>Myriapoda</taxon>
        <taxon>Chilopoda</taxon>
        <taxon>Pleurostigmophora</taxon>
        <taxon>Geophilomorpha</taxon>
        <taxon>Linotaeniidae</taxon>
        <taxon>Strigamia</taxon>
    </lineage>
</organism>
<keyword evidence="3 5" id="KW-0863">Zinc-finger</keyword>
<dbReference type="GO" id="GO:0051082">
    <property type="term" value="F:unfolded protein binding"/>
    <property type="evidence" value="ECO:0007669"/>
    <property type="project" value="InterPro"/>
</dbReference>
<dbReference type="GO" id="GO:0030544">
    <property type="term" value="F:Hsp70 protein binding"/>
    <property type="evidence" value="ECO:0007669"/>
    <property type="project" value="InterPro"/>
</dbReference>
<feature type="domain" description="CR-type" evidence="6">
    <location>
        <begin position="35"/>
        <end position="116"/>
    </location>
</feature>
<dbReference type="PANTHER" id="PTHR43888">
    <property type="entry name" value="DNAJ-LIKE-2, ISOFORM A-RELATED"/>
    <property type="match status" value="1"/>
</dbReference>
<sequence length="208" mass="22930">MFDLFFGGGTQKSRNHKSKNVIHQLTVSLDELYNGSLRKLAFQKNVICPKCAGKGGKMISKCHNCRGTGIKVNIMQVGLGLVQQIQSVCVVWVKAKKSKLKDRCKGCSGRKVVRERTILEIHVDKGMVDGQKIVLTGKGDEEPGLQPGDVIIVLVEKEHCVFRRNGGDLSCKLELELCEALCGGRRTIKTLDGRVLVVRWEGVVKVGM</sequence>
<dbReference type="Proteomes" id="UP000014500">
    <property type="component" value="Unassembled WGS sequence"/>
</dbReference>
<dbReference type="PhylomeDB" id="T1IQA5"/>
<dbReference type="OMA" id="NECKGTE"/>
<dbReference type="HOGENOM" id="CLU_017633_10_4_1"/>
<dbReference type="InterPro" id="IPR044713">
    <property type="entry name" value="DNJA1/2-like"/>
</dbReference>
<dbReference type="Gene3D" id="2.60.260.20">
    <property type="entry name" value="Urease metallochaperone UreE, N-terminal domain"/>
    <property type="match status" value="2"/>
</dbReference>
<dbReference type="InterPro" id="IPR002939">
    <property type="entry name" value="DnaJ_C"/>
</dbReference>
<name>T1IQA5_STRMM</name>
<dbReference type="GO" id="GO:0008270">
    <property type="term" value="F:zinc ion binding"/>
    <property type="evidence" value="ECO:0007669"/>
    <property type="project" value="UniProtKB-KW"/>
</dbReference>
<dbReference type="EMBL" id="JH431301">
    <property type="status" value="NOT_ANNOTATED_CDS"/>
    <property type="molecule type" value="Genomic_DNA"/>
</dbReference>
<dbReference type="Pfam" id="PF01556">
    <property type="entry name" value="DnaJ_C"/>
    <property type="match status" value="1"/>
</dbReference>
<evidence type="ECO:0000313" key="8">
    <source>
        <dbReference type="Proteomes" id="UP000014500"/>
    </source>
</evidence>
<dbReference type="EnsemblMetazoa" id="SMAR003216-RA">
    <property type="protein sequence ID" value="SMAR003216-PA"/>
    <property type="gene ID" value="SMAR003216"/>
</dbReference>
<dbReference type="AlphaFoldDB" id="T1IQA5"/>
<keyword evidence="2" id="KW-0677">Repeat</keyword>
<keyword evidence="1 5" id="KW-0479">Metal-binding</keyword>
<reference evidence="7" key="2">
    <citation type="submission" date="2015-02" db="UniProtKB">
        <authorList>
            <consortium name="EnsemblMetazoa"/>
        </authorList>
    </citation>
    <scope>IDENTIFICATION</scope>
</reference>
<dbReference type="CDD" id="cd10747">
    <property type="entry name" value="DnaJ_C"/>
    <property type="match status" value="1"/>
</dbReference>
<evidence type="ECO:0000256" key="4">
    <source>
        <dbReference type="ARBA" id="ARBA00022833"/>
    </source>
</evidence>
<evidence type="ECO:0000259" key="6">
    <source>
        <dbReference type="PROSITE" id="PS51188"/>
    </source>
</evidence>
<dbReference type="InterPro" id="IPR008971">
    <property type="entry name" value="HSP40/DnaJ_pept-bd"/>
</dbReference>
<dbReference type="InterPro" id="IPR001305">
    <property type="entry name" value="HSP_DnaJ_Cys-rich_dom"/>
</dbReference>
<protein>
    <recommendedName>
        <fullName evidence="6">CR-type domain-containing protein</fullName>
    </recommendedName>
</protein>
<dbReference type="PROSITE" id="PS51188">
    <property type="entry name" value="ZF_CR"/>
    <property type="match status" value="1"/>
</dbReference>
<accession>T1IQA5</accession>
<keyword evidence="8" id="KW-1185">Reference proteome</keyword>
<dbReference type="SUPFAM" id="SSF49493">
    <property type="entry name" value="HSP40/DnaJ peptide-binding domain"/>
    <property type="match status" value="2"/>
</dbReference>
<evidence type="ECO:0000256" key="1">
    <source>
        <dbReference type="ARBA" id="ARBA00022723"/>
    </source>
</evidence>
<evidence type="ECO:0000256" key="2">
    <source>
        <dbReference type="ARBA" id="ARBA00022737"/>
    </source>
</evidence>
<proteinExistence type="predicted"/>
<dbReference type="SUPFAM" id="SSF57938">
    <property type="entry name" value="DnaJ/Hsp40 cysteine-rich domain"/>
    <property type="match status" value="1"/>
</dbReference>
<dbReference type="eggNOG" id="KOG0712">
    <property type="taxonomic scope" value="Eukaryota"/>
</dbReference>
<dbReference type="Gene3D" id="2.10.230.10">
    <property type="entry name" value="Heat shock protein DnaJ, cysteine-rich domain"/>
    <property type="match status" value="1"/>
</dbReference>
<dbReference type="GO" id="GO:0006457">
    <property type="term" value="P:protein folding"/>
    <property type="evidence" value="ECO:0007669"/>
    <property type="project" value="InterPro"/>
</dbReference>
<evidence type="ECO:0000256" key="3">
    <source>
        <dbReference type="ARBA" id="ARBA00022771"/>
    </source>
</evidence>
<dbReference type="FunFam" id="2.10.230.10:FF:000001">
    <property type="entry name" value="DnaJ subfamily A member 2"/>
    <property type="match status" value="1"/>
</dbReference>
<feature type="zinc finger region" description="CR-type" evidence="5">
    <location>
        <begin position="35"/>
        <end position="116"/>
    </location>
</feature>